<evidence type="ECO:0000313" key="2">
    <source>
        <dbReference type="EMBL" id="KAK3264542.1"/>
    </source>
</evidence>
<evidence type="ECO:0000313" key="3">
    <source>
        <dbReference type="Proteomes" id="UP001190700"/>
    </source>
</evidence>
<feature type="compositionally biased region" description="Basic residues" evidence="1">
    <location>
        <begin position="66"/>
        <end position="80"/>
    </location>
</feature>
<sequence length="80" mass="9020">MHLENLVDLKALNAKLPGREKSGRKSKTKGAWHKQGPSPAKKAKKSSKSSSQLSKLAKQAKEIKQLKMKLKTQQRKKTRK</sequence>
<dbReference type="Proteomes" id="UP001190700">
    <property type="component" value="Unassembled WGS sequence"/>
</dbReference>
<keyword evidence="3" id="KW-1185">Reference proteome</keyword>
<evidence type="ECO:0000256" key="1">
    <source>
        <dbReference type="SAM" id="MobiDB-lite"/>
    </source>
</evidence>
<comment type="caution">
    <text evidence="2">The sequence shown here is derived from an EMBL/GenBank/DDBJ whole genome shotgun (WGS) entry which is preliminary data.</text>
</comment>
<feature type="region of interest" description="Disordered" evidence="1">
    <location>
        <begin position="1"/>
        <end position="80"/>
    </location>
</feature>
<organism evidence="2 3">
    <name type="scientific">Cymbomonas tetramitiformis</name>
    <dbReference type="NCBI Taxonomy" id="36881"/>
    <lineage>
        <taxon>Eukaryota</taxon>
        <taxon>Viridiplantae</taxon>
        <taxon>Chlorophyta</taxon>
        <taxon>Pyramimonadophyceae</taxon>
        <taxon>Pyramimonadales</taxon>
        <taxon>Pyramimonadaceae</taxon>
        <taxon>Cymbomonas</taxon>
    </lineage>
</organism>
<gene>
    <name evidence="2" type="ORF">CYMTET_26727</name>
</gene>
<reference evidence="2 3" key="1">
    <citation type="journal article" date="2015" name="Genome Biol. Evol.">
        <title>Comparative Genomics of a Bacterivorous Green Alga Reveals Evolutionary Causalities and Consequences of Phago-Mixotrophic Mode of Nutrition.</title>
        <authorList>
            <person name="Burns J.A."/>
            <person name="Paasch A."/>
            <person name="Narechania A."/>
            <person name="Kim E."/>
        </authorList>
    </citation>
    <scope>NUCLEOTIDE SEQUENCE [LARGE SCALE GENOMIC DNA]</scope>
    <source>
        <strain evidence="2 3">PLY_AMNH</strain>
    </source>
</reference>
<protein>
    <submittedName>
        <fullName evidence="2">Uncharacterized protein</fullName>
    </submittedName>
</protein>
<dbReference type="AlphaFoldDB" id="A0AAE0KXQ6"/>
<feature type="compositionally biased region" description="Low complexity" evidence="1">
    <location>
        <begin position="48"/>
        <end position="57"/>
    </location>
</feature>
<name>A0AAE0KXQ6_9CHLO</name>
<accession>A0AAE0KXQ6</accession>
<dbReference type="EMBL" id="LGRX02014481">
    <property type="protein sequence ID" value="KAK3264542.1"/>
    <property type="molecule type" value="Genomic_DNA"/>
</dbReference>
<proteinExistence type="predicted"/>